<dbReference type="Proteomes" id="UP000646426">
    <property type="component" value="Unassembled WGS sequence"/>
</dbReference>
<name>A0A918WA47_9GAMM</name>
<dbReference type="AlphaFoldDB" id="A0A918WA47"/>
<reference evidence="1" key="2">
    <citation type="submission" date="2020-09" db="EMBL/GenBank/DDBJ databases">
        <authorList>
            <person name="Sun Q."/>
            <person name="Kim S."/>
        </authorList>
    </citation>
    <scope>NUCLEOTIDE SEQUENCE</scope>
    <source>
        <strain evidence="1">KCTC 23077</strain>
    </source>
</reference>
<dbReference type="EMBL" id="BMYD01000003">
    <property type="protein sequence ID" value="GHA82171.1"/>
    <property type="molecule type" value="Genomic_DNA"/>
</dbReference>
<comment type="caution">
    <text evidence="1">The sequence shown here is derived from an EMBL/GenBank/DDBJ whole genome shotgun (WGS) entry which is preliminary data.</text>
</comment>
<accession>A0A918WA47</accession>
<reference evidence="1" key="1">
    <citation type="journal article" date="2014" name="Int. J. Syst. Evol. Microbiol.">
        <title>Complete genome sequence of Corynebacterium casei LMG S-19264T (=DSM 44701T), isolated from a smear-ripened cheese.</title>
        <authorList>
            <consortium name="US DOE Joint Genome Institute (JGI-PGF)"/>
            <person name="Walter F."/>
            <person name="Albersmeier A."/>
            <person name="Kalinowski J."/>
            <person name="Ruckert C."/>
        </authorList>
    </citation>
    <scope>NUCLEOTIDE SEQUENCE</scope>
    <source>
        <strain evidence="1">KCTC 23077</strain>
    </source>
</reference>
<dbReference type="RefSeq" id="WP_189456088.1">
    <property type="nucleotide sequence ID" value="NZ_BMYD01000003.1"/>
</dbReference>
<evidence type="ECO:0000313" key="1">
    <source>
        <dbReference type="EMBL" id="GHA82171.1"/>
    </source>
</evidence>
<proteinExistence type="predicted"/>
<gene>
    <name evidence="1" type="ORF">GCM10007067_20130</name>
</gene>
<sequence>MILIDFTDWKWAIRALAVAGVLWASVGCSREPKQKSLTAIAYNYGEQAFGHVLVNGKWAGPVLSEVEPGGVTGGGSICCVKIEKGAKTARVTIQYIDGDYIVDAPIEQPWPPDGYGHYLAIHVLPGRTVQLSISSSLPFPRMDLLKSQLNALGIQNYVIENPHMWDLGPETNVDYSEISR</sequence>
<organism evidence="1 2">
    <name type="scientific">Cognatilysobacter bugurensis</name>
    <dbReference type="NCBI Taxonomy" id="543356"/>
    <lineage>
        <taxon>Bacteria</taxon>
        <taxon>Pseudomonadati</taxon>
        <taxon>Pseudomonadota</taxon>
        <taxon>Gammaproteobacteria</taxon>
        <taxon>Lysobacterales</taxon>
        <taxon>Lysobacteraceae</taxon>
        <taxon>Cognatilysobacter</taxon>
    </lineage>
</organism>
<protein>
    <recommendedName>
        <fullName evidence="3">DUF3304 domain-containing protein</fullName>
    </recommendedName>
</protein>
<keyword evidence="2" id="KW-1185">Reference proteome</keyword>
<evidence type="ECO:0000313" key="2">
    <source>
        <dbReference type="Proteomes" id="UP000646426"/>
    </source>
</evidence>
<evidence type="ECO:0008006" key="3">
    <source>
        <dbReference type="Google" id="ProtNLM"/>
    </source>
</evidence>